<evidence type="ECO:0000256" key="1">
    <source>
        <dbReference type="SAM" id="Coils"/>
    </source>
</evidence>
<keyword evidence="1" id="KW-0175">Coiled coil</keyword>
<gene>
    <name evidence="3" type="ORF">AB7A72_02495</name>
</gene>
<evidence type="ECO:0000313" key="4">
    <source>
        <dbReference type="Proteomes" id="UP001562178"/>
    </source>
</evidence>
<accession>A0ABV4AXK0</accession>
<keyword evidence="4" id="KW-1185">Reference proteome</keyword>
<dbReference type="RefSeq" id="WP_369458922.1">
    <property type="nucleotide sequence ID" value="NZ_JBGBDC010000001.1"/>
</dbReference>
<keyword evidence="2" id="KW-1133">Transmembrane helix</keyword>
<feature type="transmembrane region" description="Helical" evidence="2">
    <location>
        <begin position="47"/>
        <end position="68"/>
    </location>
</feature>
<proteinExistence type="predicted"/>
<dbReference type="EMBL" id="JBGBDC010000001">
    <property type="protein sequence ID" value="MEY2249862.1"/>
    <property type="molecule type" value="Genomic_DNA"/>
</dbReference>
<feature type="transmembrane region" description="Helical" evidence="2">
    <location>
        <begin position="21"/>
        <end position="41"/>
    </location>
</feature>
<sequence length="220" mass="24150">MAKFVRWLSYVGHWIRKVPVAPYYWCVVAVVMASLVVMWMCGWSEKAFRITGMFLQLGGVLTVVWGIVKTREDFQQPAVKTQFGVWFKQFPQWNPPPIVLSPEGVGLVVSGRAHLVTGSGPSIDRTVDGRLTHLEGIADKLERAHKELEILLLESDEKAKQALDAEVSRFTNLIAGVSKKIETTATGGVHVSAVGVVLLLVGTIFGGAAPELSQWIALLE</sequence>
<dbReference type="Proteomes" id="UP001562178">
    <property type="component" value="Unassembled WGS sequence"/>
</dbReference>
<keyword evidence="2" id="KW-0472">Membrane</keyword>
<name>A0ABV4AXK0_9BURK</name>
<organism evidence="3 4">
    <name type="scientific">Comamonas sediminis</name>
    <dbReference type="NCBI Taxonomy" id="1783360"/>
    <lineage>
        <taxon>Bacteria</taxon>
        <taxon>Pseudomonadati</taxon>
        <taxon>Pseudomonadota</taxon>
        <taxon>Betaproteobacteria</taxon>
        <taxon>Burkholderiales</taxon>
        <taxon>Comamonadaceae</taxon>
        <taxon>Comamonas</taxon>
    </lineage>
</organism>
<comment type="caution">
    <text evidence="3">The sequence shown here is derived from an EMBL/GenBank/DDBJ whole genome shotgun (WGS) entry which is preliminary data.</text>
</comment>
<evidence type="ECO:0000256" key="2">
    <source>
        <dbReference type="SAM" id="Phobius"/>
    </source>
</evidence>
<reference evidence="3 4" key="1">
    <citation type="journal article" date="2016" name="Int. J. Syst. Evol. Microbiol.">
        <title>Description of Comamonas sediminis sp. nov., isolated from lagoon sediments.</title>
        <authorList>
            <person name="Subhash Y."/>
            <person name="Bang J.J."/>
            <person name="You T.H."/>
            <person name="Lee S.S."/>
        </authorList>
    </citation>
    <scope>NUCLEOTIDE SEQUENCE [LARGE SCALE GENOMIC DNA]</scope>
    <source>
        <strain evidence="3 4">JCM 31169</strain>
    </source>
</reference>
<evidence type="ECO:0000313" key="3">
    <source>
        <dbReference type="EMBL" id="MEY2249862.1"/>
    </source>
</evidence>
<feature type="transmembrane region" description="Helical" evidence="2">
    <location>
        <begin position="189"/>
        <end position="209"/>
    </location>
</feature>
<keyword evidence="2" id="KW-0812">Transmembrane</keyword>
<feature type="coiled-coil region" evidence="1">
    <location>
        <begin position="131"/>
        <end position="161"/>
    </location>
</feature>
<protein>
    <submittedName>
        <fullName evidence="3">Uncharacterized protein</fullName>
    </submittedName>
</protein>